<evidence type="ECO:0000256" key="1">
    <source>
        <dbReference type="SAM" id="Phobius"/>
    </source>
</evidence>
<protein>
    <submittedName>
        <fullName evidence="2">Uncharacterized protein</fullName>
    </submittedName>
</protein>
<name>A0A8J7PC16_9BACT</name>
<evidence type="ECO:0000313" key="3">
    <source>
        <dbReference type="Proteomes" id="UP000664277"/>
    </source>
</evidence>
<dbReference type="AlphaFoldDB" id="A0A8J7PC16"/>
<sequence length="58" mass="6725">MQEFDTQEQDSDLKTGMEDASEKGKHLLRYLLKRFILIVSFGPGVLGFLWLLGKIVRR</sequence>
<keyword evidence="1" id="KW-1133">Transmembrane helix</keyword>
<evidence type="ECO:0000313" key="2">
    <source>
        <dbReference type="EMBL" id="MBN8659168.1"/>
    </source>
</evidence>
<comment type="caution">
    <text evidence="2">The sequence shown here is derived from an EMBL/GenBank/DDBJ whole genome shotgun (WGS) entry which is preliminary data.</text>
</comment>
<dbReference type="Proteomes" id="UP000664277">
    <property type="component" value="Unassembled WGS sequence"/>
</dbReference>
<dbReference type="EMBL" id="JAFLCK010000002">
    <property type="protein sequence ID" value="MBN8659168.1"/>
    <property type="molecule type" value="Genomic_DNA"/>
</dbReference>
<accession>A0A8J7PC16</accession>
<organism evidence="2 3">
    <name type="scientific">Candidatus Obscuribacter phosphatis</name>
    <dbReference type="NCBI Taxonomy" id="1906157"/>
    <lineage>
        <taxon>Bacteria</taxon>
        <taxon>Bacillati</taxon>
        <taxon>Candidatus Melainabacteria</taxon>
        <taxon>Candidatus Obscuribacterales</taxon>
        <taxon>Candidatus Obscuribacteraceae</taxon>
        <taxon>Candidatus Obscuribacter</taxon>
    </lineage>
</organism>
<feature type="transmembrane region" description="Helical" evidence="1">
    <location>
        <begin position="35"/>
        <end position="53"/>
    </location>
</feature>
<keyword evidence="1" id="KW-0472">Membrane</keyword>
<reference evidence="2" key="1">
    <citation type="submission" date="2021-02" db="EMBL/GenBank/DDBJ databases">
        <title>Genome-Resolved Metagenomics of a Microbial Community Performing Photosynthetic Biological Nutrient Removal.</title>
        <authorList>
            <person name="Mcdaniel E.A."/>
        </authorList>
    </citation>
    <scope>NUCLEOTIDE SEQUENCE</scope>
    <source>
        <strain evidence="2">UWPOB_OBS1</strain>
    </source>
</reference>
<proteinExistence type="predicted"/>
<gene>
    <name evidence="2" type="ORF">J0M35_02315</name>
</gene>
<keyword evidence="1" id="KW-0812">Transmembrane</keyword>